<reference evidence="3 4" key="1">
    <citation type="submission" date="2013-12" db="EMBL/GenBank/DDBJ databases">
        <title>Draft genome of the parsitic nematode Ancylostoma duodenale.</title>
        <authorList>
            <person name="Mitreva M."/>
        </authorList>
    </citation>
    <scope>NUCLEOTIDE SEQUENCE [LARGE SCALE GENOMIC DNA]</scope>
    <source>
        <strain evidence="3 4">Zhejiang</strain>
    </source>
</reference>
<dbReference type="InterPro" id="IPR024079">
    <property type="entry name" value="MetalloPept_cat_dom_sf"/>
</dbReference>
<accession>A0A0C2D979</accession>
<name>A0A0C2D979_9BILA</name>
<dbReference type="GO" id="GO:0006508">
    <property type="term" value="P:proteolysis"/>
    <property type="evidence" value="ECO:0007669"/>
    <property type="project" value="InterPro"/>
</dbReference>
<evidence type="ECO:0000256" key="1">
    <source>
        <dbReference type="PROSITE-ProRule" id="PRU01211"/>
    </source>
</evidence>
<proteinExistence type="predicted"/>
<organism evidence="3 4">
    <name type="scientific">Ancylostoma duodenale</name>
    <dbReference type="NCBI Taxonomy" id="51022"/>
    <lineage>
        <taxon>Eukaryota</taxon>
        <taxon>Metazoa</taxon>
        <taxon>Ecdysozoa</taxon>
        <taxon>Nematoda</taxon>
        <taxon>Chromadorea</taxon>
        <taxon>Rhabditida</taxon>
        <taxon>Rhabditina</taxon>
        <taxon>Rhabditomorpha</taxon>
        <taxon>Strongyloidea</taxon>
        <taxon>Ancylostomatidae</taxon>
        <taxon>Ancylostomatinae</taxon>
        <taxon>Ancylostoma</taxon>
    </lineage>
</organism>
<dbReference type="AlphaFoldDB" id="A0A0C2D979"/>
<dbReference type="EMBL" id="KN732757">
    <property type="protein sequence ID" value="KIH58742.1"/>
    <property type="molecule type" value="Genomic_DNA"/>
</dbReference>
<comment type="caution">
    <text evidence="1">Lacks conserved residue(s) required for the propagation of feature annotation.</text>
</comment>
<dbReference type="Pfam" id="PF01400">
    <property type="entry name" value="Astacin"/>
    <property type="match status" value="1"/>
</dbReference>
<protein>
    <submittedName>
        <fullName evidence="3">Astacin</fullName>
    </submittedName>
</protein>
<dbReference type="SUPFAM" id="SSF55486">
    <property type="entry name" value="Metalloproteases ('zincins'), catalytic domain"/>
    <property type="match status" value="1"/>
</dbReference>
<dbReference type="OrthoDB" id="5845697at2759"/>
<dbReference type="InterPro" id="IPR001506">
    <property type="entry name" value="Peptidase_M12A"/>
</dbReference>
<gene>
    <name evidence="3" type="ORF">ANCDUO_11045</name>
</gene>
<sequence length="95" mass="10733">MKSQFDKISASLQDTQGEKYDYRSIMHYDSTAFSRNGRNTIETVQEGFTDVIGSATDLSQLDIVKYISLSMYFAKTPGNFWHIPLRNCALGALVQ</sequence>
<dbReference type="PANTHER" id="PTHR10127">
    <property type="entry name" value="DISCOIDIN, CUB, EGF, LAMININ , AND ZINC METALLOPROTEASE DOMAIN CONTAINING"/>
    <property type="match status" value="1"/>
</dbReference>
<dbReference type="MEROPS" id="M12.A38"/>
<keyword evidence="4" id="KW-1185">Reference proteome</keyword>
<evidence type="ECO:0000313" key="3">
    <source>
        <dbReference type="EMBL" id="KIH58742.1"/>
    </source>
</evidence>
<dbReference type="GO" id="GO:0004222">
    <property type="term" value="F:metalloendopeptidase activity"/>
    <property type="evidence" value="ECO:0007669"/>
    <property type="project" value="InterPro"/>
</dbReference>
<feature type="domain" description="Peptidase M12A" evidence="2">
    <location>
        <begin position="1"/>
        <end position="75"/>
    </location>
</feature>
<evidence type="ECO:0000313" key="4">
    <source>
        <dbReference type="Proteomes" id="UP000054047"/>
    </source>
</evidence>
<evidence type="ECO:0000259" key="2">
    <source>
        <dbReference type="PROSITE" id="PS51864"/>
    </source>
</evidence>
<dbReference type="Gene3D" id="3.40.390.10">
    <property type="entry name" value="Collagenase (Catalytic Domain)"/>
    <property type="match status" value="1"/>
</dbReference>
<dbReference type="PROSITE" id="PS51864">
    <property type="entry name" value="ASTACIN"/>
    <property type="match status" value="1"/>
</dbReference>
<dbReference type="PANTHER" id="PTHR10127:SF829">
    <property type="entry name" value="ZINC METALLOPROTEINASE NAS-6"/>
    <property type="match status" value="1"/>
</dbReference>
<dbReference type="Proteomes" id="UP000054047">
    <property type="component" value="Unassembled WGS sequence"/>
</dbReference>